<dbReference type="AlphaFoldDB" id="A0A9P3LVB6"/>
<sequence>MPLSTLDLDEFPVVVAIDFGTTFSPKQLMYYAKTPTVSLYKKTNNKYKMESWGCDSKLKKGRSGSECFLLYKYKTQLDESADLPPWSSPISVPDAISDFLRALHEYVAGKIEQELGKRFTRDSFRYCLTVPAMWSDKAKDTMRQAAIRAGLVKTSDHMDRLMLVTEPEAAALYCERSCKEYDLKHGDRFLICDAGGGTVDLIVYDISETAKGRSLSEVTKGHGASCGSMLIDQNFGKLLAQKFTEQGASVRNDDDVISNLVEKFAFALKPQFNGVDDLYLELPWNSFFEDIEFPDAIGIDEDVMRFTAVELKKLVFDPVVEQVLELIQGQLDKAKDCSAIFMVGGFGSSTYLLERVMQEFGNSIKTISAPNRPEIAVVFGAVYAALSPGKVTARATRRCYGVEVNRNFEVGVDPTELMVRRVDGVKCRDRFSTIVKKGTVVKVDECIDGAYYFTHQGGIPTGDMQVSIYSIDGDPPRYVTKLSPSAHILIPNPFTTSDPPGREVHFIVKFYFGLSEIRAETTIKGNVYSTRLKFDAVELDDSSNQSLFQKDREY</sequence>
<dbReference type="InterPro" id="IPR013126">
    <property type="entry name" value="Hsp_70_fam"/>
</dbReference>
<keyword evidence="1" id="KW-0547">Nucleotide-binding</keyword>
<proteinExistence type="predicted"/>
<dbReference type="EMBL" id="BQFW01000005">
    <property type="protein sequence ID" value="GJJ71575.1"/>
    <property type="molecule type" value="Genomic_DNA"/>
</dbReference>
<dbReference type="OrthoDB" id="2963168at2759"/>
<evidence type="ECO:0000256" key="2">
    <source>
        <dbReference type="ARBA" id="ARBA00022840"/>
    </source>
</evidence>
<protein>
    <recommendedName>
        <fullName evidence="5">Actin-like ATPase domain-containing protein</fullName>
    </recommendedName>
</protein>
<dbReference type="PANTHER" id="PTHR14187">
    <property type="entry name" value="ALPHA KINASE/ELONGATION FACTOR 2 KINASE"/>
    <property type="match status" value="1"/>
</dbReference>
<dbReference type="Gene3D" id="3.90.640.10">
    <property type="entry name" value="Actin, Chain A, domain 4"/>
    <property type="match status" value="1"/>
</dbReference>
<dbReference type="GO" id="GO:0005524">
    <property type="term" value="F:ATP binding"/>
    <property type="evidence" value="ECO:0007669"/>
    <property type="project" value="UniProtKB-KW"/>
</dbReference>
<keyword evidence="2" id="KW-0067">ATP-binding</keyword>
<dbReference type="Pfam" id="PF00012">
    <property type="entry name" value="HSP70"/>
    <property type="match status" value="1"/>
</dbReference>
<evidence type="ECO:0008006" key="5">
    <source>
        <dbReference type="Google" id="ProtNLM"/>
    </source>
</evidence>
<evidence type="ECO:0000313" key="3">
    <source>
        <dbReference type="EMBL" id="GJJ71575.1"/>
    </source>
</evidence>
<accession>A0A9P3LVB6</accession>
<reference evidence="3" key="2">
    <citation type="journal article" date="2022" name="Microbiol. Resour. Announc.">
        <title>Whole-Genome Sequence of Entomortierella parvispora E1425, a Mucoromycotan Fungus Associated with Burkholderiaceae-Related Endosymbiotic Bacteria.</title>
        <authorList>
            <person name="Herlambang A."/>
            <person name="Guo Y."/>
            <person name="Takashima Y."/>
            <person name="Narisawa K."/>
            <person name="Ohta H."/>
            <person name="Nishizawa T."/>
        </authorList>
    </citation>
    <scope>NUCLEOTIDE SEQUENCE</scope>
    <source>
        <strain evidence="3">E1425</strain>
    </source>
</reference>
<comment type="caution">
    <text evidence="3">The sequence shown here is derived from an EMBL/GenBank/DDBJ whole genome shotgun (WGS) entry which is preliminary data.</text>
</comment>
<name>A0A9P3LVB6_9FUNG</name>
<dbReference type="PANTHER" id="PTHR14187:SF5">
    <property type="entry name" value="HEAT SHOCK 70 KDA PROTEIN 12A"/>
    <property type="match status" value="1"/>
</dbReference>
<dbReference type="Gene3D" id="3.30.420.40">
    <property type="match status" value="2"/>
</dbReference>
<evidence type="ECO:0000256" key="1">
    <source>
        <dbReference type="ARBA" id="ARBA00022741"/>
    </source>
</evidence>
<gene>
    <name evidence="3" type="ORF">EMPS_03925</name>
</gene>
<reference evidence="3" key="1">
    <citation type="submission" date="2021-11" db="EMBL/GenBank/DDBJ databases">
        <authorList>
            <person name="Herlambang A."/>
            <person name="Guo Y."/>
            <person name="Takashima Y."/>
            <person name="Nishizawa T."/>
        </authorList>
    </citation>
    <scope>NUCLEOTIDE SEQUENCE</scope>
    <source>
        <strain evidence="3">E1425</strain>
    </source>
</reference>
<dbReference type="InterPro" id="IPR043129">
    <property type="entry name" value="ATPase_NBD"/>
</dbReference>
<dbReference type="GO" id="GO:0140662">
    <property type="term" value="F:ATP-dependent protein folding chaperone"/>
    <property type="evidence" value="ECO:0007669"/>
    <property type="project" value="InterPro"/>
</dbReference>
<keyword evidence="4" id="KW-1185">Reference proteome</keyword>
<evidence type="ECO:0000313" key="4">
    <source>
        <dbReference type="Proteomes" id="UP000827284"/>
    </source>
</evidence>
<dbReference type="Proteomes" id="UP000827284">
    <property type="component" value="Unassembled WGS sequence"/>
</dbReference>
<organism evidence="3 4">
    <name type="scientific">Entomortierella parvispora</name>
    <dbReference type="NCBI Taxonomy" id="205924"/>
    <lineage>
        <taxon>Eukaryota</taxon>
        <taxon>Fungi</taxon>
        <taxon>Fungi incertae sedis</taxon>
        <taxon>Mucoromycota</taxon>
        <taxon>Mortierellomycotina</taxon>
        <taxon>Mortierellomycetes</taxon>
        <taxon>Mortierellales</taxon>
        <taxon>Mortierellaceae</taxon>
        <taxon>Entomortierella</taxon>
    </lineage>
</organism>
<dbReference type="SUPFAM" id="SSF53067">
    <property type="entry name" value="Actin-like ATPase domain"/>
    <property type="match status" value="2"/>
</dbReference>